<accession>L8GZR2</accession>
<gene>
    <name evidence="3" type="ORF">ACA1_209840</name>
</gene>
<dbReference type="KEGG" id="acan:ACA1_209840"/>
<dbReference type="EMBL" id="KB007966">
    <property type="protein sequence ID" value="ELR18008.1"/>
    <property type="molecule type" value="Genomic_DNA"/>
</dbReference>
<evidence type="ECO:0008006" key="5">
    <source>
        <dbReference type="Google" id="ProtNLM"/>
    </source>
</evidence>
<proteinExistence type="predicted"/>
<keyword evidence="2" id="KW-1133">Transmembrane helix</keyword>
<feature type="transmembrane region" description="Helical" evidence="2">
    <location>
        <begin position="73"/>
        <end position="94"/>
    </location>
</feature>
<reference evidence="3 4" key="1">
    <citation type="journal article" date="2013" name="Genome Biol.">
        <title>Genome of Acanthamoeba castellanii highlights extensive lateral gene transfer and early evolution of tyrosine kinase signaling.</title>
        <authorList>
            <person name="Clarke M."/>
            <person name="Lohan A.J."/>
            <person name="Liu B."/>
            <person name="Lagkouvardos I."/>
            <person name="Roy S."/>
            <person name="Zafar N."/>
            <person name="Bertelli C."/>
            <person name="Schilde C."/>
            <person name="Kianianmomeni A."/>
            <person name="Burglin T.R."/>
            <person name="Frech C."/>
            <person name="Turcotte B."/>
            <person name="Kopec K.O."/>
            <person name="Synnott J.M."/>
            <person name="Choo C."/>
            <person name="Paponov I."/>
            <person name="Finkler A."/>
            <person name="Soon Heng Tan C."/>
            <person name="Hutchins A.P."/>
            <person name="Weinmeier T."/>
            <person name="Rattei T."/>
            <person name="Chu J.S."/>
            <person name="Gimenez G."/>
            <person name="Irimia M."/>
            <person name="Rigden D.J."/>
            <person name="Fitzpatrick D.A."/>
            <person name="Lorenzo-Morales J."/>
            <person name="Bateman A."/>
            <person name="Chiu C.H."/>
            <person name="Tang P."/>
            <person name="Hegemann P."/>
            <person name="Fromm H."/>
            <person name="Raoult D."/>
            <person name="Greub G."/>
            <person name="Miranda-Saavedra D."/>
            <person name="Chen N."/>
            <person name="Nash P."/>
            <person name="Ginger M.L."/>
            <person name="Horn M."/>
            <person name="Schaap P."/>
            <person name="Caler L."/>
            <person name="Loftus B."/>
        </authorList>
    </citation>
    <scope>NUCLEOTIDE SEQUENCE [LARGE SCALE GENOMIC DNA]</scope>
    <source>
        <strain evidence="3 4">Neff</strain>
    </source>
</reference>
<evidence type="ECO:0000313" key="3">
    <source>
        <dbReference type="EMBL" id="ELR18008.1"/>
    </source>
</evidence>
<dbReference type="AlphaFoldDB" id="L8GZR2"/>
<evidence type="ECO:0000313" key="4">
    <source>
        <dbReference type="Proteomes" id="UP000011083"/>
    </source>
</evidence>
<keyword evidence="4" id="KW-1185">Reference proteome</keyword>
<feature type="compositionally biased region" description="Basic and acidic residues" evidence="1">
    <location>
        <begin position="241"/>
        <end position="261"/>
    </location>
</feature>
<dbReference type="VEuPathDB" id="AmoebaDB:ACA1_209840"/>
<keyword evidence="2" id="KW-0812">Transmembrane</keyword>
<organism evidence="3 4">
    <name type="scientific">Acanthamoeba castellanii (strain ATCC 30010 / Neff)</name>
    <dbReference type="NCBI Taxonomy" id="1257118"/>
    <lineage>
        <taxon>Eukaryota</taxon>
        <taxon>Amoebozoa</taxon>
        <taxon>Discosea</taxon>
        <taxon>Longamoebia</taxon>
        <taxon>Centramoebida</taxon>
        <taxon>Acanthamoebidae</taxon>
        <taxon>Acanthamoeba</taxon>
    </lineage>
</organism>
<feature type="transmembrane region" description="Helical" evidence="2">
    <location>
        <begin position="115"/>
        <end position="134"/>
    </location>
</feature>
<feature type="region of interest" description="Disordered" evidence="1">
    <location>
        <begin position="225"/>
        <end position="279"/>
    </location>
</feature>
<dbReference type="RefSeq" id="XP_004340025.1">
    <property type="nucleotide sequence ID" value="XM_004339977.1"/>
</dbReference>
<feature type="transmembrane region" description="Helical" evidence="2">
    <location>
        <begin position="12"/>
        <end position="30"/>
    </location>
</feature>
<dbReference type="Proteomes" id="UP000011083">
    <property type="component" value="Unassembled WGS sequence"/>
</dbReference>
<keyword evidence="2" id="KW-0472">Membrane</keyword>
<dbReference type="GeneID" id="14918738"/>
<evidence type="ECO:0000256" key="2">
    <source>
        <dbReference type="SAM" id="Phobius"/>
    </source>
</evidence>
<sequence length="279" mass="30324">MEESKLMKRAVTAYISFLARLTFCWLLMVITELLRGLSKICTTAGTTVQDYRTSFRDRVQLLVARVFKNTSHFLLHGLTLLFGTHALKLLHPVMEWFTVWHKAVASGLTGFRGSLTDYVGLVLSMASLLAVLVLKPIVGVVLGALVGAFLASLAAIDSLFNYRGMLDGLLALGLRLGLAGVEGLAKVGNVGGVLDDVLSTVLAMFDDYLRYRELRAASARGKGKAKAEELPKATSFHAPKGYHELKEELKEEEGNKAEPARQRSGSEGTGEADAQEPTQ</sequence>
<feature type="transmembrane region" description="Helical" evidence="2">
    <location>
        <begin position="140"/>
        <end position="160"/>
    </location>
</feature>
<evidence type="ECO:0000256" key="1">
    <source>
        <dbReference type="SAM" id="MobiDB-lite"/>
    </source>
</evidence>
<name>L8GZR2_ACACF</name>
<protein>
    <recommendedName>
        <fullName evidence="5">Transmembrane protein</fullName>
    </recommendedName>
</protein>